<dbReference type="Proteomes" id="UP000697330">
    <property type="component" value="Unassembled WGS sequence"/>
</dbReference>
<feature type="domain" description="HTH cro/C1-type" evidence="3">
    <location>
        <begin position="7"/>
        <end position="61"/>
    </location>
</feature>
<dbReference type="InterPro" id="IPR001387">
    <property type="entry name" value="Cro/C1-type_HTH"/>
</dbReference>
<dbReference type="Gene3D" id="1.10.260.40">
    <property type="entry name" value="lambda repressor-like DNA-binding domains"/>
    <property type="match status" value="1"/>
</dbReference>
<dbReference type="CDD" id="cd00093">
    <property type="entry name" value="HTH_XRE"/>
    <property type="match status" value="1"/>
</dbReference>
<dbReference type="Pfam" id="PF01381">
    <property type="entry name" value="HTH_3"/>
    <property type="match status" value="1"/>
</dbReference>
<evidence type="ECO:0000313" key="5">
    <source>
        <dbReference type="Proteomes" id="UP000697330"/>
    </source>
</evidence>
<dbReference type="PROSITE" id="PS50943">
    <property type="entry name" value="HTH_CROC1"/>
    <property type="match status" value="1"/>
</dbReference>
<evidence type="ECO:0000256" key="2">
    <source>
        <dbReference type="SAM" id="Phobius"/>
    </source>
</evidence>
<keyword evidence="1" id="KW-0238">DNA-binding</keyword>
<evidence type="ECO:0000256" key="1">
    <source>
        <dbReference type="ARBA" id="ARBA00023125"/>
    </source>
</evidence>
<keyword evidence="2" id="KW-1133">Transmembrane helix</keyword>
<protein>
    <submittedName>
        <fullName evidence="4">Helix-turn-helix domain-containing protein</fullName>
    </submittedName>
</protein>
<feature type="transmembrane region" description="Helical" evidence="2">
    <location>
        <begin position="83"/>
        <end position="103"/>
    </location>
</feature>
<reference evidence="4" key="1">
    <citation type="journal article" date="2021" name="PeerJ">
        <title>Extensive microbial diversity within the chicken gut microbiome revealed by metagenomics and culture.</title>
        <authorList>
            <person name="Gilroy R."/>
            <person name="Ravi A."/>
            <person name="Getino M."/>
            <person name="Pursley I."/>
            <person name="Horton D.L."/>
            <person name="Alikhan N.F."/>
            <person name="Baker D."/>
            <person name="Gharbi K."/>
            <person name="Hall N."/>
            <person name="Watson M."/>
            <person name="Adriaenssens E.M."/>
            <person name="Foster-Nyarko E."/>
            <person name="Jarju S."/>
            <person name="Secka A."/>
            <person name="Antonio M."/>
            <person name="Oren A."/>
            <person name="Chaudhuri R.R."/>
            <person name="La Ragione R."/>
            <person name="Hildebrand F."/>
            <person name="Pallen M.J."/>
        </authorList>
    </citation>
    <scope>NUCLEOTIDE SEQUENCE</scope>
    <source>
        <strain evidence="4">CHK124-7917</strain>
    </source>
</reference>
<organism evidence="4 5">
    <name type="scientific">Thermophilibacter provencensis</name>
    <dbReference type="NCBI Taxonomy" id="1852386"/>
    <lineage>
        <taxon>Bacteria</taxon>
        <taxon>Bacillati</taxon>
        <taxon>Actinomycetota</taxon>
        <taxon>Coriobacteriia</taxon>
        <taxon>Coriobacteriales</taxon>
        <taxon>Atopobiaceae</taxon>
        <taxon>Thermophilibacter</taxon>
    </lineage>
</organism>
<accession>A0A921KKV5</accession>
<dbReference type="RefSeq" id="WP_087352326.1">
    <property type="nucleotide sequence ID" value="NZ_CAUWLO010000016.1"/>
</dbReference>
<keyword evidence="2" id="KW-0812">Transmembrane</keyword>
<dbReference type="GO" id="GO:0003677">
    <property type="term" value="F:DNA binding"/>
    <property type="evidence" value="ECO:0007669"/>
    <property type="project" value="UniProtKB-KW"/>
</dbReference>
<dbReference type="InterPro" id="IPR010982">
    <property type="entry name" value="Lambda_DNA-bd_dom_sf"/>
</dbReference>
<sequence length="209" mass="23619">MEIGSRIRERRSALGISQDELASRVYVSRQTISSWENDKTYPDVQSLLLLSEIFGTSVDSLIKGDVDTMTKTIEKDALTFKRLGFVMLVFLLLMIAALVWLSAQLVVWDWPAEQTVPTVVLAVTLWGVAMFAATWAERIKKEHDLVTYHEILAFQMGEPIDRDTEKGRRERLIPRWMKVIRTIGLTLLAAAIGAFIGYNGAALMNALFR</sequence>
<dbReference type="SUPFAM" id="SSF47413">
    <property type="entry name" value="lambda repressor-like DNA-binding domains"/>
    <property type="match status" value="1"/>
</dbReference>
<dbReference type="AlphaFoldDB" id="A0A921KKV5"/>
<evidence type="ECO:0000259" key="3">
    <source>
        <dbReference type="PROSITE" id="PS50943"/>
    </source>
</evidence>
<reference evidence="4" key="2">
    <citation type="submission" date="2021-09" db="EMBL/GenBank/DDBJ databases">
        <authorList>
            <person name="Gilroy R."/>
        </authorList>
    </citation>
    <scope>NUCLEOTIDE SEQUENCE</scope>
    <source>
        <strain evidence="4">CHK124-7917</strain>
    </source>
</reference>
<feature type="transmembrane region" description="Helical" evidence="2">
    <location>
        <begin position="179"/>
        <end position="198"/>
    </location>
</feature>
<evidence type="ECO:0000313" key="4">
    <source>
        <dbReference type="EMBL" id="HJF44664.1"/>
    </source>
</evidence>
<feature type="transmembrane region" description="Helical" evidence="2">
    <location>
        <begin position="115"/>
        <end position="136"/>
    </location>
</feature>
<dbReference type="PANTHER" id="PTHR46558">
    <property type="entry name" value="TRACRIPTIONAL REGULATORY PROTEIN-RELATED-RELATED"/>
    <property type="match status" value="1"/>
</dbReference>
<dbReference type="PANTHER" id="PTHR46558:SF15">
    <property type="entry name" value="HELIX-TURN-HELIX DOMAIN PROTEIN"/>
    <property type="match status" value="1"/>
</dbReference>
<proteinExistence type="predicted"/>
<comment type="caution">
    <text evidence="4">The sequence shown here is derived from an EMBL/GenBank/DDBJ whole genome shotgun (WGS) entry which is preliminary data.</text>
</comment>
<gene>
    <name evidence="4" type="ORF">K8U72_02620</name>
</gene>
<keyword evidence="2" id="KW-0472">Membrane</keyword>
<name>A0A921KKV5_9ACTN</name>
<dbReference type="EMBL" id="DYWQ01000041">
    <property type="protein sequence ID" value="HJF44664.1"/>
    <property type="molecule type" value="Genomic_DNA"/>
</dbReference>
<dbReference type="SMART" id="SM00530">
    <property type="entry name" value="HTH_XRE"/>
    <property type="match status" value="1"/>
</dbReference>